<dbReference type="PATRIC" id="fig|1053226.3.peg.5244"/>
<protein>
    <submittedName>
        <fullName evidence="1">Uncharacterized protein</fullName>
    </submittedName>
</protein>
<accession>J8HLS1</accession>
<evidence type="ECO:0000313" key="1">
    <source>
        <dbReference type="EMBL" id="EJR26825.1"/>
    </source>
</evidence>
<dbReference type="AlphaFoldDB" id="J8HLS1"/>
<sequence>MKKLFHYELDFSISYYLHALRLNKHHSIVNVECAKQKFQEEMYILKCLNEYIEIDFERISHEAINNVLICVEHFDSHFNSSWEDIRTKESIVITLLSMNLFRINLSNYFVCQFQFLHFFKRMHSLSINVADLPLRYLERENIYEMEHEKEFIILGNDVIEEKGLEIYSIRNEDSEDFENLSLIFKMPLQDIEDAAKNVGDEIIAETIEGILPKYKKEIFKTLDGWPVTYAYQTGDDILYLYYGEEPLYGPYRLDMLLDLLEVIHMQGE</sequence>
<name>J8HLS1_BACCE</name>
<gene>
    <name evidence="1" type="ORF">IIG_05148</name>
</gene>
<proteinExistence type="predicted"/>
<reference evidence="1 2" key="1">
    <citation type="submission" date="2012-04" db="EMBL/GenBank/DDBJ databases">
        <title>The Genome Sequence of Bacillus cereus VD048.</title>
        <authorList>
            <consortium name="The Broad Institute Genome Sequencing Platform"/>
            <consortium name="The Broad Institute Genome Sequencing Center for Infectious Disease"/>
            <person name="Feldgarden M."/>
            <person name="Van der Auwera G.A."/>
            <person name="Mahillon J."/>
            <person name="Duprez V."/>
            <person name="Timmery S."/>
            <person name="Mattelet C."/>
            <person name="Dierick K."/>
            <person name="Sun M."/>
            <person name="Yu Z."/>
            <person name="Zhu L."/>
            <person name="Hu X."/>
            <person name="Shank E.B."/>
            <person name="Swiecicka I."/>
            <person name="Hansen B.M."/>
            <person name="Andrup L."/>
            <person name="Young S.K."/>
            <person name="Zeng Q."/>
            <person name="Gargeya S."/>
            <person name="Fitzgerald M."/>
            <person name="Haas B."/>
            <person name="Abouelleil A."/>
            <person name="Alvarado L."/>
            <person name="Arachchi H.M."/>
            <person name="Berlin A."/>
            <person name="Chapman S.B."/>
            <person name="Goldberg J."/>
            <person name="Griggs A."/>
            <person name="Gujja S."/>
            <person name="Hansen M."/>
            <person name="Howarth C."/>
            <person name="Imamovic A."/>
            <person name="Larimer J."/>
            <person name="McCowen C."/>
            <person name="Montmayeur A."/>
            <person name="Murphy C."/>
            <person name="Neiman D."/>
            <person name="Pearson M."/>
            <person name="Priest M."/>
            <person name="Roberts A."/>
            <person name="Saif S."/>
            <person name="Shea T."/>
            <person name="Sisk P."/>
            <person name="Sykes S."/>
            <person name="Wortman J."/>
            <person name="Nusbaum C."/>
            <person name="Birren B."/>
        </authorList>
    </citation>
    <scope>NUCLEOTIDE SEQUENCE [LARGE SCALE GENOMIC DNA]</scope>
    <source>
        <strain evidence="1 2">VD048</strain>
    </source>
</reference>
<organism evidence="1 2">
    <name type="scientific">Bacillus cereus VD048</name>
    <dbReference type="NCBI Taxonomy" id="1053226"/>
    <lineage>
        <taxon>Bacteria</taxon>
        <taxon>Bacillati</taxon>
        <taxon>Bacillota</taxon>
        <taxon>Bacilli</taxon>
        <taxon>Bacillales</taxon>
        <taxon>Bacillaceae</taxon>
        <taxon>Bacillus</taxon>
        <taxon>Bacillus cereus group</taxon>
    </lineage>
</organism>
<evidence type="ECO:0000313" key="2">
    <source>
        <dbReference type="Proteomes" id="UP000006960"/>
    </source>
</evidence>
<dbReference type="HOGENOM" id="CLU_090568_0_0_9"/>
<comment type="caution">
    <text evidence="1">The sequence shown here is derived from an EMBL/GenBank/DDBJ whole genome shotgun (WGS) entry which is preliminary data.</text>
</comment>
<dbReference type="RefSeq" id="WP_002166846.1">
    <property type="nucleotide sequence ID" value="NZ_JH792313.1"/>
</dbReference>
<dbReference type="EMBL" id="AHEU01000044">
    <property type="protein sequence ID" value="EJR26825.1"/>
    <property type="molecule type" value="Genomic_DNA"/>
</dbReference>
<dbReference type="Proteomes" id="UP000006960">
    <property type="component" value="Unassembled WGS sequence"/>
</dbReference>